<evidence type="ECO:0000256" key="11">
    <source>
        <dbReference type="ARBA" id="ARBA00067761"/>
    </source>
</evidence>
<keyword evidence="7" id="KW-0508">mRNA splicing</keyword>
<dbReference type="GO" id="GO:1990726">
    <property type="term" value="C:Lsm1-7-Pat1 complex"/>
    <property type="evidence" value="ECO:0007669"/>
    <property type="project" value="TreeGrafter"/>
</dbReference>
<dbReference type="GO" id="GO:0000398">
    <property type="term" value="P:mRNA splicing, via spliceosome"/>
    <property type="evidence" value="ECO:0007669"/>
    <property type="project" value="InterPro"/>
</dbReference>
<evidence type="ECO:0000256" key="5">
    <source>
        <dbReference type="ARBA" id="ARBA00022884"/>
    </source>
</evidence>
<keyword evidence="8" id="KW-0539">Nucleus</keyword>
<dbReference type="AlphaFoldDB" id="A0AAW0UIG4"/>
<dbReference type="InterPro" id="IPR017132">
    <property type="entry name" value="Lsm7"/>
</dbReference>
<feature type="compositionally biased region" description="Low complexity" evidence="12">
    <location>
        <begin position="1"/>
        <end position="22"/>
    </location>
</feature>
<evidence type="ECO:0000259" key="13">
    <source>
        <dbReference type="PROSITE" id="PS52002"/>
    </source>
</evidence>
<evidence type="ECO:0000256" key="4">
    <source>
        <dbReference type="ARBA" id="ARBA00022728"/>
    </source>
</evidence>
<dbReference type="PROSITE" id="PS52002">
    <property type="entry name" value="SM"/>
    <property type="match status" value="1"/>
</dbReference>
<protein>
    <recommendedName>
        <fullName evidence="11">U6 snRNA-associated Sm-like protein LSm7</fullName>
    </recommendedName>
</protein>
<evidence type="ECO:0000256" key="3">
    <source>
        <dbReference type="ARBA" id="ARBA00022664"/>
    </source>
</evidence>
<name>A0AAW0UIG4_SCYPA</name>
<dbReference type="FunFam" id="2.30.30.100:FF:000025">
    <property type="entry name" value="U6 snRNA-associated Sm-like protein LSm7"/>
    <property type="match status" value="1"/>
</dbReference>
<comment type="similarity">
    <text evidence="2">Belongs to the snRNP Sm proteins family.</text>
</comment>
<organism evidence="14 15">
    <name type="scientific">Scylla paramamosain</name>
    <name type="common">Mud crab</name>
    <dbReference type="NCBI Taxonomy" id="85552"/>
    <lineage>
        <taxon>Eukaryota</taxon>
        <taxon>Metazoa</taxon>
        <taxon>Ecdysozoa</taxon>
        <taxon>Arthropoda</taxon>
        <taxon>Crustacea</taxon>
        <taxon>Multicrustacea</taxon>
        <taxon>Malacostraca</taxon>
        <taxon>Eumalacostraca</taxon>
        <taxon>Eucarida</taxon>
        <taxon>Decapoda</taxon>
        <taxon>Pleocyemata</taxon>
        <taxon>Brachyura</taxon>
        <taxon>Eubrachyura</taxon>
        <taxon>Portunoidea</taxon>
        <taxon>Portunidae</taxon>
        <taxon>Portuninae</taxon>
        <taxon>Scylla</taxon>
    </lineage>
</organism>
<dbReference type="InterPro" id="IPR044641">
    <property type="entry name" value="Lsm7/SmG-like"/>
</dbReference>
<evidence type="ECO:0000256" key="1">
    <source>
        <dbReference type="ARBA" id="ARBA00004123"/>
    </source>
</evidence>
<dbReference type="GO" id="GO:0071013">
    <property type="term" value="C:catalytic step 2 spliceosome"/>
    <property type="evidence" value="ECO:0007669"/>
    <property type="project" value="TreeGrafter"/>
</dbReference>
<dbReference type="GO" id="GO:0005688">
    <property type="term" value="C:U6 snRNP"/>
    <property type="evidence" value="ECO:0007669"/>
    <property type="project" value="TreeGrafter"/>
</dbReference>
<evidence type="ECO:0000256" key="7">
    <source>
        <dbReference type="ARBA" id="ARBA00023187"/>
    </source>
</evidence>
<reference evidence="14 15" key="1">
    <citation type="submission" date="2023-03" db="EMBL/GenBank/DDBJ databases">
        <title>High-quality genome of Scylla paramamosain provides insights in environmental adaptation.</title>
        <authorList>
            <person name="Zhang L."/>
        </authorList>
    </citation>
    <scope>NUCLEOTIDE SEQUENCE [LARGE SCALE GENOMIC DNA]</scope>
    <source>
        <strain evidence="14">LZ_2023a</strain>
        <tissue evidence="14">Muscle</tissue>
    </source>
</reference>
<evidence type="ECO:0000256" key="10">
    <source>
        <dbReference type="ARBA" id="ARBA00065431"/>
    </source>
</evidence>
<comment type="subunit">
    <text evidence="10">Component of the precatalytic spliceosome (spliceosome B complex). Component of the U4/U6-U5 tri-snRNP complex, a building block of the precatalytic spliceosome (spliceosome B complex). The U4/U6-U5 tri-snRNP complex is composed of the U4, U6 and U5 snRNAs and at least PRPF3, PRPF4, PRPF6, PRPF8, PRPF31, SNRNP200, TXNL4A, SNRNP40, SNRPB, SNRPD1, SNRPD2, SNRPD3, SNRPE, SNRPF, SNRPG, DDX23, CD2BP2, PPIH, SNU13, EFTUD2, SART1 and USP39, plus LSM2, LSM3, LSM4, LSM5, LSM6, LSM7 and LSM8. LSM2, LSM3, LSM4, LSM5, LSM6, LSM7 and LSM8 form a heptameric, ring-shaped subcomplex (the LSM2-8 complex) that is part of the U4/U6-U5 tri-snRNP complex and the precatalytic spliceosome. Interacts with TACC1.</text>
</comment>
<evidence type="ECO:0000256" key="12">
    <source>
        <dbReference type="SAM" id="MobiDB-lite"/>
    </source>
</evidence>
<comment type="subcellular location">
    <subcellularLocation>
        <location evidence="1">Nucleus</location>
    </subcellularLocation>
</comment>
<dbReference type="InterPro" id="IPR010920">
    <property type="entry name" value="LSM_dom_sf"/>
</dbReference>
<dbReference type="SMART" id="SM00651">
    <property type="entry name" value="Sm"/>
    <property type="match status" value="1"/>
</dbReference>
<comment type="caution">
    <text evidence="14">The sequence shown here is derived from an EMBL/GenBank/DDBJ whole genome shotgun (WGS) entry which is preliminary data.</text>
</comment>
<dbReference type="Pfam" id="PF01423">
    <property type="entry name" value="LSM"/>
    <property type="match status" value="1"/>
</dbReference>
<dbReference type="PANTHER" id="PTHR10553">
    <property type="entry name" value="SMALL NUCLEAR RIBONUCLEOPROTEIN"/>
    <property type="match status" value="1"/>
</dbReference>
<evidence type="ECO:0000313" key="14">
    <source>
        <dbReference type="EMBL" id="KAK8399927.1"/>
    </source>
</evidence>
<evidence type="ECO:0000313" key="15">
    <source>
        <dbReference type="Proteomes" id="UP001487740"/>
    </source>
</evidence>
<sequence>MSAQQQQQQQQQHHHQQQQQSGGERREGGARDGEQKDKKRKESILDLSKYLDKAIRVKFSGGREASGILKGFDQLLNLVLDNTIEYLRDPDDPYKLTEDTKERGLVVCRGTAVVLICPMDGCEAIANPFIQQDT</sequence>
<accession>A0AAW0UIG4</accession>
<keyword evidence="6" id="KW-0007">Acetylation</keyword>
<gene>
    <name evidence="14" type="ORF">O3P69_002964</name>
</gene>
<dbReference type="Gene3D" id="2.30.30.100">
    <property type="match status" value="1"/>
</dbReference>
<dbReference type="InterPro" id="IPR001163">
    <property type="entry name" value="Sm_dom_euk/arc"/>
</dbReference>
<evidence type="ECO:0000256" key="2">
    <source>
        <dbReference type="ARBA" id="ARBA00006850"/>
    </source>
</evidence>
<keyword evidence="3" id="KW-0507">mRNA processing</keyword>
<keyword evidence="4" id="KW-0747">Spliceosome</keyword>
<proteinExistence type="inferred from homology"/>
<feature type="region of interest" description="Disordered" evidence="12">
    <location>
        <begin position="1"/>
        <end position="42"/>
    </location>
</feature>
<dbReference type="GO" id="GO:0005689">
    <property type="term" value="C:U12-type spliceosomal complex"/>
    <property type="evidence" value="ECO:0007669"/>
    <property type="project" value="TreeGrafter"/>
</dbReference>
<dbReference type="GO" id="GO:0003723">
    <property type="term" value="F:RNA binding"/>
    <property type="evidence" value="ECO:0007669"/>
    <property type="project" value="UniProtKB-KW"/>
</dbReference>
<dbReference type="InterPro" id="IPR047575">
    <property type="entry name" value="Sm"/>
</dbReference>
<dbReference type="Proteomes" id="UP001487740">
    <property type="component" value="Unassembled WGS sequence"/>
</dbReference>
<keyword evidence="9" id="KW-0687">Ribonucleoprotein</keyword>
<dbReference type="GO" id="GO:0097526">
    <property type="term" value="C:spliceosomal tri-snRNP complex"/>
    <property type="evidence" value="ECO:0007669"/>
    <property type="project" value="TreeGrafter"/>
</dbReference>
<evidence type="ECO:0000256" key="8">
    <source>
        <dbReference type="ARBA" id="ARBA00023242"/>
    </source>
</evidence>
<keyword evidence="5" id="KW-0694">RNA-binding</keyword>
<dbReference type="CDD" id="cd01729">
    <property type="entry name" value="LSm7"/>
    <property type="match status" value="1"/>
</dbReference>
<evidence type="ECO:0000256" key="9">
    <source>
        <dbReference type="ARBA" id="ARBA00023274"/>
    </source>
</evidence>
<dbReference type="PANTHER" id="PTHR10553:SF5">
    <property type="entry name" value="U6 SNRNA-ASSOCIATED SM-LIKE PROTEIN LSM7"/>
    <property type="match status" value="1"/>
</dbReference>
<feature type="compositionally biased region" description="Basic and acidic residues" evidence="12">
    <location>
        <begin position="23"/>
        <end position="42"/>
    </location>
</feature>
<feature type="domain" description="Sm" evidence="13">
    <location>
        <begin position="42"/>
        <end position="122"/>
    </location>
</feature>
<dbReference type="SUPFAM" id="SSF50182">
    <property type="entry name" value="Sm-like ribonucleoproteins"/>
    <property type="match status" value="1"/>
</dbReference>
<evidence type="ECO:0000256" key="6">
    <source>
        <dbReference type="ARBA" id="ARBA00022990"/>
    </source>
</evidence>
<dbReference type="GO" id="GO:0071004">
    <property type="term" value="C:U2-type prespliceosome"/>
    <property type="evidence" value="ECO:0007669"/>
    <property type="project" value="TreeGrafter"/>
</dbReference>
<dbReference type="EMBL" id="JARAKH010000010">
    <property type="protein sequence ID" value="KAK8399927.1"/>
    <property type="molecule type" value="Genomic_DNA"/>
</dbReference>
<dbReference type="PIRSF" id="PIRSF037188">
    <property type="entry name" value="U6_snRNA_Lsm7"/>
    <property type="match status" value="1"/>
</dbReference>
<keyword evidence="15" id="KW-1185">Reference proteome</keyword>
<dbReference type="GO" id="GO:0000956">
    <property type="term" value="P:nuclear-transcribed mRNA catabolic process"/>
    <property type="evidence" value="ECO:0007669"/>
    <property type="project" value="InterPro"/>
</dbReference>